<dbReference type="PANTHER" id="PTHR34217">
    <property type="entry name" value="METAL-DEPENDENT CARBOXYPEPTIDASE"/>
    <property type="match status" value="1"/>
</dbReference>
<gene>
    <name evidence="2" type="ORF">Trichorick_00661</name>
</gene>
<dbReference type="Pfam" id="PF02074">
    <property type="entry name" value="Peptidase_M32"/>
    <property type="match status" value="1"/>
</dbReference>
<keyword evidence="1" id="KW-0645">Protease</keyword>
<comment type="catalytic activity">
    <reaction evidence="1">
        <text>Release of a C-terminal amino acid with broad specificity, except for -Pro.</text>
        <dbReference type="EC" id="3.4.17.19"/>
    </reaction>
</comment>
<protein>
    <recommendedName>
        <fullName evidence="1">Metal-dependent carboxypeptidase</fullName>
        <ecNumber evidence="1">3.4.17.19</ecNumber>
    </recommendedName>
</protein>
<evidence type="ECO:0000313" key="3">
    <source>
        <dbReference type="Proteomes" id="UP001326613"/>
    </source>
</evidence>
<sequence length="501" mass="57368">MSSSNLINNYLQLTSRFEQIGHLNNLLGIIHWDYSVNLPKKSAASRQQEITTLSSVIHKLLTCETTVNLITAAEQDTAVLDIWQQANFREMKRQFLHASCVSEELQARHCHTVTNCEFVWREARQNNDFNLLRPHLQQVVDVTKEIAEIKAEYFNMPKYDVLIDSYDPDSSSAEIKSVYAVLKQQLPKLLEKILAKQRQEKLLPITEPMSVPEQKMLGKKIMEIMGFDFTRGRLDESTHPFCGGTADDVRLTTRYEENNFLSGLLGVIHETGHGLYELNLPLEYRNQPVGKAKGMAFHESQSLIMEMQAAKSREFTEFLAKILRDELGLRGTEYSGTNIYQLLTLVKPDFIRVDADEVTYPLHVIMRFELEEAFIEGDLTVDDLPMLWNQKMQEYLGIIPSSYQEGCLQDIHWPWGAFGYFPSYTNGAIIAAQLMAKAKEVYPDIPSALQKGDFSSLNLFLTQNLRQYGSLKTSKALLQDATGYDTIQPEIFMQYLTNKYL</sequence>
<dbReference type="SUPFAM" id="SSF55486">
    <property type="entry name" value="Metalloproteases ('zincins'), catalytic domain"/>
    <property type="match status" value="1"/>
</dbReference>
<keyword evidence="1" id="KW-0482">Metalloprotease</keyword>
<proteinExistence type="inferred from homology"/>
<dbReference type="Gene3D" id="1.10.1370.30">
    <property type="match status" value="1"/>
</dbReference>
<dbReference type="CDD" id="cd06460">
    <property type="entry name" value="M32_Taq"/>
    <property type="match status" value="1"/>
</dbReference>
<reference evidence="2 3" key="1">
    <citation type="submission" date="2022-10" db="EMBL/GenBank/DDBJ databases">
        <title>Host association and intracellularity evolved multiple times independently in the Rickettsiales.</title>
        <authorList>
            <person name="Castelli M."/>
            <person name="Nardi T."/>
            <person name="Gammuto L."/>
            <person name="Bellinzona G."/>
            <person name="Sabaneyeva E."/>
            <person name="Potekhin A."/>
            <person name="Serra V."/>
            <person name="Petroni G."/>
            <person name="Sassera D."/>
        </authorList>
    </citation>
    <scope>NUCLEOTIDE SEQUENCE [LARGE SCALE GENOMIC DNA]</scope>
    <source>
        <strain evidence="2 3">Kr 154-4</strain>
    </source>
</reference>
<keyword evidence="1" id="KW-0479">Metal-binding</keyword>
<evidence type="ECO:0000313" key="2">
    <source>
        <dbReference type="EMBL" id="WPY00774.1"/>
    </source>
</evidence>
<dbReference type="GO" id="GO:0004180">
    <property type="term" value="F:carboxypeptidase activity"/>
    <property type="evidence" value="ECO:0007669"/>
    <property type="project" value="UniProtKB-KW"/>
</dbReference>
<dbReference type="PRINTS" id="PR00998">
    <property type="entry name" value="CRBOXYPTASET"/>
</dbReference>
<keyword evidence="1 2" id="KW-0121">Carboxypeptidase</keyword>
<organism evidence="2 3">
    <name type="scientific">Candidatus Trichorickettsia mobilis</name>
    <dbReference type="NCBI Taxonomy" id="1346319"/>
    <lineage>
        <taxon>Bacteria</taxon>
        <taxon>Pseudomonadati</taxon>
        <taxon>Pseudomonadota</taxon>
        <taxon>Alphaproteobacteria</taxon>
        <taxon>Rickettsiales</taxon>
        <taxon>Rickettsiaceae</taxon>
        <taxon>Rickettsieae</taxon>
        <taxon>Candidatus Trichorickettsia</taxon>
    </lineage>
</organism>
<dbReference type="EC" id="3.4.17.19" evidence="1"/>
<dbReference type="EMBL" id="CP112932">
    <property type="protein sequence ID" value="WPY00774.1"/>
    <property type="molecule type" value="Genomic_DNA"/>
</dbReference>
<name>A0ABZ0UV27_9RICK</name>
<dbReference type="Proteomes" id="UP001326613">
    <property type="component" value="Chromosome"/>
</dbReference>
<keyword evidence="1" id="KW-0378">Hydrolase</keyword>
<comment type="similarity">
    <text evidence="1">Belongs to the peptidase M32 family.</text>
</comment>
<dbReference type="PIRSF" id="PIRSF006615">
    <property type="entry name" value="Zn_crbxpep_Taq"/>
    <property type="match status" value="1"/>
</dbReference>
<dbReference type="InterPro" id="IPR001333">
    <property type="entry name" value="Peptidase_M32_Taq"/>
</dbReference>
<comment type="function">
    <text evidence="1">Broad specificity carboxypetidase that releases amino acids sequentially from the C-terminus, including neutral, aromatic, polar and basic residues.</text>
</comment>
<dbReference type="PANTHER" id="PTHR34217:SF1">
    <property type="entry name" value="CARBOXYPEPTIDASE 1"/>
    <property type="match status" value="1"/>
</dbReference>
<evidence type="ECO:0000256" key="1">
    <source>
        <dbReference type="PIRNR" id="PIRNR006615"/>
    </source>
</evidence>
<keyword evidence="3" id="KW-1185">Reference proteome</keyword>
<dbReference type="PROSITE" id="PS52034">
    <property type="entry name" value="PEPTIDASE_M32"/>
    <property type="match status" value="1"/>
</dbReference>
<dbReference type="RefSeq" id="WP_323738817.1">
    <property type="nucleotide sequence ID" value="NZ_CP112932.1"/>
</dbReference>
<accession>A0ABZ0UV27</accession>